<dbReference type="RefSeq" id="XP_013781304.1">
    <property type="nucleotide sequence ID" value="XM_013925850.2"/>
</dbReference>
<dbReference type="GeneID" id="106465614"/>
<feature type="domain" description="DDB1- and CUL4-associated factor 12 beta-propeller" evidence="11">
    <location>
        <begin position="108"/>
        <end position="461"/>
    </location>
</feature>
<evidence type="ECO:0000256" key="6">
    <source>
        <dbReference type="ARBA" id="ARBA00022737"/>
    </source>
</evidence>
<evidence type="ECO:0000256" key="5">
    <source>
        <dbReference type="ARBA" id="ARBA00022574"/>
    </source>
</evidence>
<proteinExistence type="inferred from homology"/>
<dbReference type="Gene3D" id="2.130.10.10">
    <property type="entry name" value="YVTN repeat-like/Quinoprotein amine dehydrogenase"/>
    <property type="match status" value="2"/>
</dbReference>
<evidence type="ECO:0000256" key="10">
    <source>
        <dbReference type="PROSITE-ProRule" id="PRU00221"/>
    </source>
</evidence>
<comment type="pathway">
    <text evidence="3">Protein modification; protein ubiquitination.</text>
</comment>
<dbReference type="PROSITE" id="PS50082">
    <property type="entry name" value="WD_REPEATS_2"/>
    <property type="match status" value="1"/>
</dbReference>
<keyword evidence="7" id="KW-0833">Ubl conjugation pathway</keyword>
<dbReference type="InterPro" id="IPR056151">
    <property type="entry name" value="Beta-prop_DCAF12"/>
</dbReference>
<evidence type="ECO:0000313" key="16">
    <source>
        <dbReference type="RefSeq" id="XP_022249253.1"/>
    </source>
</evidence>
<keyword evidence="6" id="KW-0677">Repeat</keyword>
<evidence type="ECO:0000256" key="4">
    <source>
        <dbReference type="ARBA" id="ARBA00022490"/>
    </source>
</evidence>
<dbReference type="Proteomes" id="UP000694941">
    <property type="component" value="Unplaced"/>
</dbReference>
<dbReference type="InterPro" id="IPR036322">
    <property type="entry name" value="WD40_repeat_dom_sf"/>
</dbReference>
<keyword evidence="4" id="KW-0963">Cytoplasm</keyword>
<evidence type="ECO:0000256" key="7">
    <source>
        <dbReference type="ARBA" id="ARBA00022786"/>
    </source>
</evidence>
<dbReference type="InterPro" id="IPR001680">
    <property type="entry name" value="WD40_rpt"/>
</dbReference>
<dbReference type="InterPro" id="IPR015943">
    <property type="entry name" value="WD40/YVTN_repeat-like_dom_sf"/>
</dbReference>
<dbReference type="RefSeq" id="XP_022249251.1">
    <property type="nucleotide sequence ID" value="XM_022393543.1"/>
</dbReference>
<evidence type="ECO:0000256" key="2">
    <source>
        <dbReference type="ARBA" id="ARBA00004496"/>
    </source>
</evidence>
<evidence type="ECO:0000313" key="17">
    <source>
        <dbReference type="RefSeq" id="XP_022249254.1"/>
    </source>
</evidence>
<dbReference type="PANTHER" id="PTHR19860">
    <property type="entry name" value="DDB1- AND CUL4-ASSOCIATED FACTOR 12-RELATED"/>
    <property type="match status" value="1"/>
</dbReference>
<evidence type="ECO:0000313" key="12">
    <source>
        <dbReference type="Proteomes" id="UP000694941"/>
    </source>
</evidence>
<dbReference type="SMART" id="SM00320">
    <property type="entry name" value="WD40"/>
    <property type="match status" value="4"/>
</dbReference>
<comment type="similarity">
    <text evidence="9">Belongs to the WD repeat DCAF12 family.</text>
</comment>
<evidence type="ECO:0000256" key="8">
    <source>
        <dbReference type="ARBA" id="ARBA00023242"/>
    </source>
</evidence>
<keyword evidence="8" id="KW-0539">Nucleus</keyword>
<keyword evidence="12" id="KW-1185">Reference proteome</keyword>
<evidence type="ECO:0000256" key="9">
    <source>
        <dbReference type="ARBA" id="ARBA00038022"/>
    </source>
</evidence>
<dbReference type="RefSeq" id="XP_022249252.1">
    <property type="nucleotide sequence ID" value="XM_022393544.1"/>
</dbReference>
<evidence type="ECO:0000313" key="13">
    <source>
        <dbReference type="RefSeq" id="XP_013781304.1"/>
    </source>
</evidence>
<gene>
    <name evidence="13 14 15 16 17" type="primary">LOC106465614</name>
</gene>
<evidence type="ECO:0000259" key="11">
    <source>
        <dbReference type="Pfam" id="PF23760"/>
    </source>
</evidence>
<name>A0ABM1T048_LIMPO</name>
<reference evidence="13 14" key="1">
    <citation type="submission" date="2025-05" db="UniProtKB">
        <authorList>
            <consortium name="RefSeq"/>
        </authorList>
    </citation>
    <scope>IDENTIFICATION</scope>
    <source>
        <tissue evidence="13 14">Muscle</tissue>
    </source>
</reference>
<comment type="subcellular location">
    <subcellularLocation>
        <location evidence="2">Cytoplasm</location>
    </subcellularLocation>
    <subcellularLocation>
        <location evidence="1">Nucleus</location>
    </subcellularLocation>
</comment>
<dbReference type="RefSeq" id="XP_022249253.1">
    <property type="nucleotide sequence ID" value="XM_022393545.1"/>
</dbReference>
<sequence>MASVKKISITSGKSKHSVVALRQSFQIKSELEQYNFKARICLGLADEDYEEHIPEELYPRRFGINLNLDACISRNFVDYINTRQIGNQKLQNSRVAREYGTQHLVTHNLMIEKSFPLGELNKVFCSQWLNDQQVAFGTKCNKFVVQDVASGRRFQIPSLKSSAHSKPPENPCGIHAMEINPSQTMLVTGAKNSNDVAVYRLPTLDPMCVGEGAHYDWIFDIKWLDDQFFVSGSRDTKLALWRVKDNEIYQNNEENLPKYYMMHPLTIKTCKSADKVRALLFNDHCHELVALSLNGYLHLWDVGTFRQKTSRKLGFCQENVCLAQQQERGIYVVGSRAHTLIFDNRTLRLIKSIPSSQERVSIRSLSFRGDLLTIGTGIGEIHFYDFRASDYLKQMDSNRQAFLSASKSWVYPDELIFQEYLMNWEHNTAIYTHCYDTSGTRLFAAGGPLPASLQGSYAGIWQ</sequence>
<accession>A0ABM1T048</accession>
<dbReference type="Pfam" id="PF23760">
    <property type="entry name" value="Beta-prop_DCAF12"/>
    <property type="match status" value="1"/>
</dbReference>
<dbReference type="PANTHER" id="PTHR19860:SF16">
    <property type="entry name" value="DDB1- AND CUL4-ASSOCIATED FACTOR 12"/>
    <property type="match status" value="1"/>
</dbReference>
<feature type="repeat" description="WD" evidence="10">
    <location>
        <begin position="211"/>
        <end position="251"/>
    </location>
</feature>
<evidence type="ECO:0000256" key="3">
    <source>
        <dbReference type="ARBA" id="ARBA00004906"/>
    </source>
</evidence>
<dbReference type="InterPro" id="IPR051191">
    <property type="entry name" value="DCAF12"/>
</dbReference>
<dbReference type="RefSeq" id="XP_022249254.1">
    <property type="nucleotide sequence ID" value="XM_022393546.1"/>
</dbReference>
<evidence type="ECO:0000313" key="15">
    <source>
        <dbReference type="RefSeq" id="XP_022249252.1"/>
    </source>
</evidence>
<protein>
    <submittedName>
        <fullName evidence="13 14">DDB1- and CUL4-associated factor 12-like</fullName>
    </submittedName>
</protein>
<organism evidence="12 17">
    <name type="scientific">Limulus polyphemus</name>
    <name type="common">Atlantic horseshoe crab</name>
    <dbReference type="NCBI Taxonomy" id="6850"/>
    <lineage>
        <taxon>Eukaryota</taxon>
        <taxon>Metazoa</taxon>
        <taxon>Ecdysozoa</taxon>
        <taxon>Arthropoda</taxon>
        <taxon>Chelicerata</taxon>
        <taxon>Merostomata</taxon>
        <taxon>Xiphosura</taxon>
        <taxon>Limulidae</taxon>
        <taxon>Limulus</taxon>
    </lineage>
</organism>
<keyword evidence="5 10" id="KW-0853">WD repeat</keyword>
<evidence type="ECO:0000313" key="14">
    <source>
        <dbReference type="RefSeq" id="XP_022249251.1"/>
    </source>
</evidence>
<evidence type="ECO:0000256" key="1">
    <source>
        <dbReference type="ARBA" id="ARBA00004123"/>
    </source>
</evidence>
<dbReference type="SUPFAM" id="SSF50978">
    <property type="entry name" value="WD40 repeat-like"/>
    <property type="match status" value="1"/>
</dbReference>